<feature type="non-terminal residue" evidence="1">
    <location>
        <position position="267"/>
    </location>
</feature>
<organism evidence="1 2">
    <name type="scientific">Roseovarius nubinhibens</name>
    <dbReference type="NCBI Taxonomy" id="314263"/>
    <lineage>
        <taxon>Bacteria</taxon>
        <taxon>Pseudomonadati</taxon>
        <taxon>Pseudomonadota</taxon>
        <taxon>Alphaproteobacteria</taxon>
        <taxon>Rhodobacterales</taxon>
        <taxon>Roseobacteraceae</taxon>
        <taxon>Roseovarius</taxon>
    </lineage>
</organism>
<gene>
    <name evidence="1" type="ORF">DCS45_12150</name>
</gene>
<evidence type="ECO:0000313" key="2">
    <source>
        <dbReference type="Proteomes" id="UP000264719"/>
    </source>
</evidence>
<reference evidence="1 2" key="1">
    <citation type="journal article" date="2018" name="Nat. Biotechnol.">
        <title>A standardized bacterial taxonomy based on genome phylogeny substantially revises the tree of life.</title>
        <authorList>
            <person name="Parks D.H."/>
            <person name="Chuvochina M."/>
            <person name="Waite D.W."/>
            <person name="Rinke C."/>
            <person name="Skarshewski A."/>
            <person name="Chaumeil P.A."/>
            <person name="Hugenholtz P."/>
        </authorList>
    </citation>
    <scope>NUCLEOTIDE SEQUENCE [LARGE SCALE GENOMIC DNA]</scope>
    <source>
        <strain evidence="1">UBA9169</strain>
    </source>
</reference>
<evidence type="ECO:0000313" key="1">
    <source>
        <dbReference type="EMBL" id="HAR52610.1"/>
    </source>
</evidence>
<dbReference type="Pfam" id="PF13489">
    <property type="entry name" value="Methyltransf_23"/>
    <property type="match status" value="1"/>
</dbReference>
<dbReference type="Proteomes" id="UP000264719">
    <property type="component" value="Unassembled WGS sequence"/>
</dbReference>
<dbReference type="PANTHER" id="PTHR43861">
    <property type="entry name" value="TRANS-ACONITATE 2-METHYLTRANSFERASE-RELATED"/>
    <property type="match status" value="1"/>
</dbReference>
<sequence length="267" mass="29230">MNDRAVYCRVCNALIDAPAFDDPGPSLSSIRTVLPVPTQVFLCGSCGHAQSPDLPDLEEFYDTQYRISLDIDGHDQLYENKAGERMFRTDYQAELVSALDIPNGAKVLDFGAGKATTLQKVVKQRPDIVPHVFDVSEDYVTHWREWVAVENQATYSMPASWTGRFDLITAHFVAEHVPNPAAVLADIRRCLAPNGRLFLSVPDAEANSGDLLVVDHLNHFSASSLARVLYDADLSVHTIDRDAFHGAFAVTAVPGAGEPPKMTSGSF</sequence>
<dbReference type="InterPro" id="IPR029063">
    <property type="entry name" value="SAM-dependent_MTases_sf"/>
</dbReference>
<comment type="caution">
    <text evidence="1">The sequence shown here is derived from an EMBL/GenBank/DDBJ whole genome shotgun (WGS) entry which is preliminary data.</text>
</comment>
<protein>
    <submittedName>
        <fullName evidence="1">Uncharacterized protein</fullName>
    </submittedName>
</protein>
<dbReference type="SUPFAM" id="SSF53335">
    <property type="entry name" value="S-adenosyl-L-methionine-dependent methyltransferases"/>
    <property type="match status" value="1"/>
</dbReference>
<dbReference type="AlphaFoldDB" id="A0A348WDJ8"/>
<proteinExistence type="predicted"/>
<dbReference type="Gene3D" id="3.40.50.150">
    <property type="entry name" value="Vaccinia Virus protein VP39"/>
    <property type="match status" value="1"/>
</dbReference>
<name>A0A348WDJ8_9RHOB</name>
<accession>A0A348WDJ8</accession>
<dbReference type="EMBL" id="DMVW01000118">
    <property type="protein sequence ID" value="HAR52610.1"/>
    <property type="molecule type" value="Genomic_DNA"/>
</dbReference>
<dbReference type="CDD" id="cd02440">
    <property type="entry name" value="AdoMet_MTases"/>
    <property type="match status" value="1"/>
</dbReference>